<name>E0TBG1_PARBH</name>
<proteinExistence type="predicted"/>
<evidence type="ECO:0000313" key="3">
    <source>
        <dbReference type="Proteomes" id="UP000001302"/>
    </source>
</evidence>
<evidence type="ECO:0000256" key="1">
    <source>
        <dbReference type="SAM" id="MobiDB-lite"/>
    </source>
</evidence>
<sequence length="169" mass="18009">MLSSDRPADGPPSLDRGSTLFLYLLRVIVTEQDGENRCAHGLCLRGADGAGLARSIGALARALDRGCRKRIRLHAPASLSASQDEIALVQMISALQRQESSLASHTCKWLVHPPHQTALIETGLVAAECLAFEGILLRLPLPPSPMSRNVPAADHTPAPGTGRLTLIAR</sequence>
<feature type="region of interest" description="Disordered" evidence="1">
    <location>
        <begin position="148"/>
        <end position="169"/>
    </location>
</feature>
<dbReference type="Proteomes" id="UP000001302">
    <property type="component" value="Chromosome"/>
</dbReference>
<keyword evidence="2" id="KW-0132">Cell division</keyword>
<gene>
    <name evidence="2" type="ordered locus">PB2503_08514</name>
</gene>
<reference evidence="3" key="1">
    <citation type="submission" date="2010-08" db="EMBL/GenBank/DDBJ databases">
        <title>Genome sequence of Parvularcula bermudensis HTCC2503.</title>
        <authorList>
            <person name="Kang D.-M."/>
            <person name="Oh H.-M."/>
            <person name="Cho J.-C."/>
        </authorList>
    </citation>
    <scope>NUCLEOTIDE SEQUENCE [LARGE SCALE GENOMIC DNA]</scope>
    <source>
        <strain evidence="3">ATCC BAA-594 / HTCC2503 / KCTC 12087</strain>
    </source>
</reference>
<evidence type="ECO:0000313" key="2">
    <source>
        <dbReference type="EMBL" id="ADM09758.1"/>
    </source>
</evidence>
<dbReference type="GO" id="GO:0051301">
    <property type="term" value="P:cell division"/>
    <property type="evidence" value="ECO:0007669"/>
    <property type="project" value="UniProtKB-KW"/>
</dbReference>
<keyword evidence="3" id="KW-1185">Reference proteome</keyword>
<dbReference type="RefSeq" id="WP_013300732.1">
    <property type="nucleotide sequence ID" value="NC_014414.1"/>
</dbReference>
<accession>E0TBG1</accession>
<keyword evidence="2" id="KW-0131">Cell cycle</keyword>
<organism evidence="2 3">
    <name type="scientific">Parvularcula bermudensis (strain ATCC BAA-594 / HTCC2503 / KCTC 12087)</name>
    <dbReference type="NCBI Taxonomy" id="314260"/>
    <lineage>
        <taxon>Bacteria</taxon>
        <taxon>Pseudomonadati</taxon>
        <taxon>Pseudomonadota</taxon>
        <taxon>Alphaproteobacteria</taxon>
        <taxon>Parvularculales</taxon>
        <taxon>Parvularculaceae</taxon>
        <taxon>Parvularcula</taxon>
    </lineage>
</organism>
<dbReference type="KEGG" id="pbr:PB2503_08514"/>
<protein>
    <submittedName>
        <fullName evidence="2">Cell division protein FtsZ</fullName>
    </submittedName>
</protein>
<dbReference type="HOGENOM" id="CLU_1576987_0_0_5"/>
<reference evidence="2 3" key="2">
    <citation type="journal article" date="2011" name="J. Bacteriol.">
        <title>Complete genome sequence of strain HTCC2503T of Parvularcula bermudensis, the type species of the order "Parvularculales" in the class Alphaproteobacteria.</title>
        <authorList>
            <person name="Oh H.M."/>
            <person name="Kang I."/>
            <person name="Vergin K.L."/>
            <person name="Kang D."/>
            <person name="Rhee K.H."/>
            <person name="Giovannoni S.J."/>
            <person name="Cho J.C."/>
        </authorList>
    </citation>
    <scope>NUCLEOTIDE SEQUENCE [LARGE SCALE GENOMIC DNA]</scope>
    <source>
        <strain evidence="3">ATCC BAA-594 / HTCC2503 / KCTC 12087</strain>
    </source>
</reference>
<dbReference type="AlphaFoldDB" id="E0TBG1"/>
<dbReference type="EMBL" id="CP002156">
    <property type="protein sequence ID" value="ADM09758.1"/>
    <property type="molecule type" value="Genomic_DNA"/>
</dbReference>